<keyword evidence="2" id="KW-1185">Reference proteome</keyword>
<organism evidence="1 2">
    <name type="scientific">Parthenolecanium corni</name>
    <dbReference type="NCBI Taxonomy" id="536013"/>
    <lineage>
        <taxon>Eukaryota</taxon>
        <taxon>Metazoa</taxon>
        <taxon>Ecdysozoa</taxon>
        <taxon>Arthropoda</taxon>
        <taxon>Hexapoda</taxon>
        <taxon>Insecta</taxon>
        <taxon>Pterygota</taxon>
        <taxon>Neoptera</taxon>
        <taxon>Paraneoptera</taxon>
        <taxon>Hemiptera</taxon>
        <taxon>Sternorrhyncha</taxon>
        <taxon>Coccoidea</taxon>
        <taxon>Coccidae</taxon>
        <taxon>Parthenolecanium</taxon>
    </lineage>
</organism>
<dbReference type="EMBL" id="JBBCAQ010000041">
    <property type="protein sequence ID" value="KAK7571072.1"/>
    <property type="molecule type" value="Genomic_DNA"/>
</dbReference>
<evidence type="ECO:0000313" key="2">
    <source>
        <dbReference type="Proteomes" id="UP001367676"/>
    </source>
</evidence>
<sequence>MFSIYINFLVYCLNPIRPSTTPATASQPPTNEKYVRLLCRRQPSKRRLHLIPRFIGGVFPSPASVQQH</sequence>
<gene>
    <name evidence="1" type="ORF">V9T40_014676</name>
</gene>
<evidence type="ECO:0000313" key="1">
    <source>
        <dbReference type="EMBL" id="KAK7571072.1"/>
    </source>
</evidence>
<comment type="caution">
    <text evidence="1">The sequence shown here is derived from an EMBL/GenBank/DDBJ whole genome shotgun (WGS) entry which is preliminary data.</text>
</comment>
<accession>A0AAN9XX44</accession>
<reference evidence="1 2" key="1">
    <citation type="submission" date="2024-03" db="EMBL/GenBank/DDBJ databases">
        <title>Adaptation during the transition from Ophiocordyceps entomopathogen to insect associate is accompanied by gene loss and intensified selection.</title>
        <authorList>
            <person name="Ward C.M."/>
            <person name="Onetto C.A."/>
            <person name="Borneman A.R."/>
        </authorList>
    </citation>
    <scope>NUCLEOTIDE SEQUENCE [LARGE SCALE GENOMIC DNA]</scope>
    <source>
        <strain evidence="1">AWRI1</strain>
        <tissue evidence="1">Single Adult Female</tissue>
    </source>
</reference>
<name>A0AAN9XX44_9HEMI</name>
<dbReference type="AlphaFoldDB" id="A0AAN9XX44"/>
<dbReference type="Proteomes" id="UP001367676">
    <property type="component" value="Unassembled WGS sequence"/>
</dbReference>
<protein>
    <submittedName>
        <fullName evidence="1">Uncharacterized protein</fullName>
    </submittedName>
</protein>
<proteinExistence type="predicted"/>